<feature type="compositionally biased region" description="Polar residues" evidence="1">
    <location>
        <begin position="56"/>
        <end position="73"/>
    </location>
</feature>
<dbReference type="CDD" id="cd23669">
    <property type="entry name" value="GH55_SacteLam55A-like"/>
    <property type="match status" value="1"/>
</dbReference>
<dbReference type="PANTHER" id="PTHR45713">
    <property type="entry name" value="FTP DOMAIN-CONTAINING PROTEIN"/>
    <property type="match status" value="1"/>
</dbReference>
<dbReference type="InterPro" id="IPR000421">
    <property type="entry name" value="FA58C"/>
</dbReference>
<dbReference type="Gene3D" id="2.60.120.260">
    <property type="entry name" value="Galactose-binding domain-like"/>
    <property type="match status" value="2"/>
</dbReference>
<dbReference type="Pfam" id="PF00754">
    <property type="entry name" value="F5_F8_type_C"/>
    <property type="match status" value="1"/>
</dbReference>
<accession>A0ABP4LJL9</accession>
<comment type="caution">
    <text evidence="3">The sequence shown here is derived from an EMBL/GenBank/DDBJ whole genome shotgun (WGS) entry which is preliminary data.</text>
</comment>
<dbReference type="EMBL" id="BAAAQD010000008">
    <property type="protein sequence ID" value="GAA1523788.1"/>
    <property type="molecule type" value="Genomic_DNA"/>
</dbReference>
<dbReference type="Pfam" id="PF22633">
    <property type="entry name" value="F5_F8_type_C_2"/>
    <property type="match status" value="1"/>
</dbReference>
<sequence length="894" mass="94753">MKFPRLSRYPAAHAPADAPPRRNGLRRWLLGGAATLMLSTAVAAIALPNASAAPTLLSQGKPTTASSSENAGTPATAATDGNTGTRWASAFADPQWIQVDLGAPAALSQVVLNWEAASGKAFQIQISNDAATWTQVYSTTTGAGGTQTLNVTGTGRYVRMYGTQRNTAYGYSLWEFQVYGESSPTGQTCGPTNRAITRPVTASSTENAGTPASAAVDGNTGTRWASAASVPQWITVDLGASYQLCRVVLRWEAAYANAFQIQVSSDNAVWTTIHSTTTGTGGVQTIDVTGTGRYVRVNATAKATQWGVSLWEFEVYVLGGASPSSSGPTSSGPIETPDPKNPNFGPNVSVFDPSQQAAAQARLNQIFAGQETNQFGTERYAVLFKPGNHTVDANVGFYTQVAGLGFSPDDVNINGHVRAEATWFGGNATQNFWRGAENLSVTLPNTGNGVQVERWAVSQAVQYRRMHLRGGNNEIQLWNGGDGWSSGGLMADTKVDGRVVSGSQQQWYTRNSELGSWAGSVWNMVFQGVQGAPPPNFPNPSHTVINQTPLQREKPFLYIDGTGTYRVFVPALQSNTTGTSWFGKTPAGSSISLDQFFIVRPGHTAAQINAALAAGRHLLVTPGVYHLNAPLQVNNPNTVVLGLGLATFVPDNGVTAIKVADVDGVKLAGLLIDAGTVNSPTLVELGPAGSSASHAANPTSLHDVYFRVGGAHVGKATVSLQVNSNNVIGDHMWIWRADHGNAGTYGWNINTGQNGMVVNGNNVTMYGLFVEHYQQYQVIWNGNGGRTYFFQNEMPYDPPNQAAWMNGSTRGWAAYKVADAVTTHEAYGLGSYCYFNANPAVVGERSFEVPVKAGVALRNMVSVSLGGVGTINHVINNTGGPANTANQIIYVTSL</sequence>
<dbReference type="PROSITE" id="PS51318">
    <property type="entry name" value="TAT"/>
    <property type="match status" value="1"/>
</dbReference>
<name>A0ABP4LJL9_9ACTN</name>
<proteinExistence type="predicted"/>
<dbReference type="InterPro" id="IPR051941">
    <property type="entry name" value="BG_Antigen-Binding_Lectin"/>
</dbReference>
<feature type="domain" description="F5/8 type C" evidence="2">
    <location>
        <begin position="40"/>
        <end position="181"/>
    </location>
</feature>
<protein>
    <submittedName>
        <fullName evidence="3">Discoidin domain-containing protein</fullName>
    </submittedName>
</protein>
<organism evidence="3 4">
    <name type="scientific">Dactylosporangium maewongense</name>
    <dbReference type="NCBI Taxonomy" id="634393"/>
    <lineage>
        <taxon>Bacteria</taxon>
        <taxon>Bacillati</taxon>
        <taxon>Actinomycetota</taxon>
        <taxon>Actinomycetes</taxon>
        <taxon>Micromonosporales</taxon>
        <taxon>Micromonosporaceae</taxon>
        <taxon>Dactylosporangium</taxon>
    </lineage>
</organism>
<dbReference type="InterPro" id="IPR059186">
    <property type="entry name" value="SACTE_4363"/>
</dbReference>
<feature type="compositionally biased region" description="Low complexity" evidence="1">
    <location>
        <begin position="324"/>
        <end position="333"/>
    </location>
</feature>
<dbReference type="InterPro" id="IPR006311">
    <property type="entry name" value="TAT_signal"/>
</dbReference>
<feature type="region of interest" description="Disordered" evidence="1">
    <location>
        <begin position="1"/>
        <end position="23"/>
    </location>
</feature>
<dbReference type="PANTHER" id="PTHR45713:SF6">
    <property type="entry name" value="F5_8 TYPE C DOMAIN-CONTAINING PROTEIN"/>
    <property type="match status" value="1"/>
</dbReference>
<evidence type="ECO:0000259" key="2">
    <source>
        <dbReference type="PROSITE" id="PS50022"/>
    </source>
</evidence>
<evidence type="ECO:0000313" key="3">
    <source>
        <dbReference type="EMBL" id="GAA1523788.1"/>
    </source>
</evidence>
<gene>
    <name evidence="3" type="ORF">GCM10009827_045300</name>
</gene>
<dbReference type="Proteomes" id="UP001501470">
    <property type="component" value="Unassembled WGS sequence"/>
</dbReference>
<dbReference type="SMART" id="SM00231">
    <property type="entry name" value="FA58C"/>
    <property type="match status" value="2"/>
</dbReference>
<dbReference type="PROSITE" id="PS50022">
    <property type="entry name" value="FA58C_3"/>
    <property type="match status" value="2"/>
</dbReference>
<evidence type="ECO:0000256" key="1">
    <source>
        <dbReference type="SAM" id="MobiDB-lite"/>
    </source>
</evidence>
<dbReference type="InterPro" id="IPR008979">
    <property type="entry name" value="Galactose-bd-like_sf"/>
</dbReference>
<keyword evidence="4" id="KW-1185">Reference proteome</keyword>
<reference evidence="4" key="1">
    <citation type="journal article" date="2019" name="Int. J. Syst. Evol. Microbiol.">
        <title>The Global Catalogue of Microorganisms (GCM) 10K type strain sequencing project: providing services to taxonomists for standard genome sequencing and annotation.</title>
        <authorList>
            <consortium name="The Broad Institute Genomics Platform"/>
            <consortium name="The Broad Institute Genome Sequencing Center for Infectious Disease"/>
            <person name="Wu L."/>
            <person name="Ma J."/>
        </authorList>
    </citation>
    <scope>NUCLEOTIDE SEQUENCE [LARGE SCALE GENOMIC DNA]</scope>
    <source>
        <strain evidence="4">JCM 15933</strain>
    </source>
</reference>
<evidence type="ECO:0000313" key="4">
    <source>
        <dbReference type="Proteomes" id="UP001501470"/>
    </source>
</evidence>
<feature type="region of interest" description="Disordered" evidence="1">
    <location>
        <begin position="324"/>
        <end position="351"/>
    </location>
</feature>
<feature type="domain" description="F5/8 type C" evidence="2">
    <location>
        <begin position="184"/>
        <end position="318"/>
    </location>
</feature>
<feature type="region of interest" description="Disordered" evidence="1">
    <location>
        <begin position="56"/>
        <end position="81"/>
    </location>
</feature>
<dbReference type="SUPFAM" id="SSF51126">
    <property type="entry name" value="Pectin lyase-like"/>
    <property type="match status" value="1"/>
</dbReference>
<dbReference type="SUPFAM" id="SSF49785">
    <property type="entry name" value="Galactose-binding domain-like"/>
    <property type="match status" value="2"/>
</dbReference>
<dbReference type="InterPro" id="IPR011050">
    <property type="entry name" value="Pectin_lyase_fold/virulence"/>
</dbReference>